<organism evidence="1 2">
    <name type="scientific">Obba rivulosa</name>
    <dbReference type="NCBI Taxonomy" id="1052685"/>
    <lineage>
        <taxon>Eukaryota</taxon>
        <taxon>Fungi</taxon>
        <taxon>Dikarya</taxon>
        <taxon>Basidiomycota</taxon>
        <taxon>Agaricomycotina</taxon>
        <taxon>Agaricomycetes</taxon>
        <taxon>Polyporales</taxon>
        <taxon>Gelatoporiaceae</taxon>
        <taxon>Obba</taxon>
    </lineage>
</organism>
<keyword evidence="2" id="KW-1185">Reference proteome</keyword>
<dbReference type="Proteomes" id="UP000250043">
    <property type="component" value="Unassembled WGS sequence"/>
</dbReference>
<evidence type="ECO:0000313" key="2">
    <source>
        <dbReference type="Proteomes" id="UP000250043"/>
    </source>
</evidence>
<reference evidence="1 2" key="1">
    <citation type="submission" date="2016-07" db="EMBL/GenBank/DDBJ databases">
        <title>Draft genome of the white-rot fungus Obba rivulosa 3A-2.</title>
        <authorList>
            <consortium name="DOE Joint Genome Institute"/>
            <person name="Miettinen O."/>
            <person name="Riley R."/>
            <person name="Acob R."/>
            <person name="Barry K."/>
            <person name="Cullen D."/>
            <person name="De Vries R."/>
            <person name="Hainaut M."/>
            <person name="Hatakka A."/>
            <person name="Henrissat B."/>
            <person name="Hilden K."/>
            <person name="Kuo R."/>
            <person name="Labutti K."/>
            <person name="Lipzen A."/>
            <person name="Makela M.R."/>
            <person name="Sandor L."/>
            <person name="Spatafora J.W."/>
            <person name="Grigoriev I.V."/>
            <person name="Hibbett D.S."/>
        </authorList>
    </citation>
    <scope>NUCLEOTIDE SEQUENCE [LARGE SCALE GENOMIC DNA]</scope>
    <source>
        <strain evidence="1 2">3A-2</strain>
    </source>
</reference>
<proteinExistence type="predicted"/>
<name>A0A8E2DPH7_9APHY</name>
<dbReference type="AlphaFoldDB" id="A0A8E2DPH7"/>
<accession>A0A8E2DPH7</accession>
<sequence length="165" mass="18891">MLGRQPRSSVVERATPRGISSGAELFAIQKRHFHNVGVGAPLRPMSEQRGKAILKIDVNLNNKRKDVKERESGTHVVISGLRMEAPLDRFRQQAKNKTPLLYYCLRLFSDVVFAFRHTEFIRSNKEEANVMQMRPDDEEMHLHTPSVAIQRRRASSAQLCVNDEP</sequence>
<gene>
    <name evidence="1" type="ORF">OBBRIDRAFT_329099</name>
</gene>
<protein>
    <submittedName>
        <fullName evidence="1">Uncharacterized protein</fullName>
    </submittedName>
</protein>
<dbReference type="EMBL" id="KV722356">
    <property type="protein sequence ID" value="OCH93357.1"/>
    <property type="molecule type" value="Genomic_DNA"/>
</dbReference>
<evidence type="ECO:0000313" key="1">
    <source>
        <dbReference type="EMBL" id="OCH93357.1"/>
    </source>
</evidence>